<dbReference type="SMART" id="SM00387">
    <property type="entry name" value="HATPase_c"/>
    <property type="match status" value="1"/>
</dbReference>
<dbReference type="EC" id="2.7.13.3" evidence="3"/>
<evidence type="ECO:0000259" key="11">
    <source>
        <dbReference type="PROSITE" id="PS50112"/>
    </source>
</evidence>
<dbReference type="SUPFAM" id="SSF55785">
    <property type="entry name" value="PYP-like sensor domain (PAS domain)"/>
    <property type="match status" value="3"/>
</dbReference>
<dbReference type="SMART" id="SM00388">
    <property type="entry name" value="HisKA"/>
    <property type="match status" value="1"/>
</dbReference>
<dbReference type="PANTHER" id="PTHR43547">
    <property type="entry name" value="TWO-COMPONENT HISTIDINE KINASE"/>
    <property type="match status" value="1"/>
</dbReference>
<dbReference type="PANTHER" id="PTHR43547:SF2">
    <property type="entry name" value="HYBRID SIGNAL TRANSDUCTION HISTIDINE KINASE C"/>
    <property type="match status" value="1"/>
</dbReference>
<dbReference type="InterPro" id="IPR011006">
    <property type="entry name" value="CheY-like_superfamily"/>
</dbReference>
<dbReference type="InterPro" id="IPR036097">
    <property type="entry name" value="HisK_dim/P_sf"/>
</dbReference>
<comment type="similarity">
    <text evidence="2">In the N-terminal section; belongs to the phytochrome family.</text>
</comment>
<dbReference type="PRINTS" id="PR00344">
    <property type="entry name" value="BCTRLSENSOR"/>
</dbReference>
<dbReference type="SUPFAM" id="SSF47384">
    <property type="entry name" value="Homodimeric domain of signal transducing histidine kinase"/>
    <property type="match status" value="1"/>
</dbReference>
<keyword evidence="14" id="KW-1185">Reference proteome</keyword>
<dbReference type="NCBIfam" id="TIGR00229">
    <property type="entry name" value="sensory_box"/>
    <property type="match status" value="2"/>
</dbReference>
<reference evidence="13" key="2">
    <citation type="journal article" date="2019" name="Genome Biol. Evol.">
        <title>Day and night: Metabolic profiles and evolutionary relationships of six axenic non-marine cyanobacteria.</title>
        <authorList>
            <person name="Will S.E."/>
            <person name="Henke P."/>
            <person name="Boedeker C."/>
            <person name="Huang S."/>
            <person name="Brinkmann H."/>
            <person name="Rohde M."/>
            <person name="Jarek M."/>
            <person name="Friedl T."/>
            <person name="Seufert S."/>
            <person name="Schumacher M."/>
            <person name="Overmann J."/>
            <person name="Neumann-Schaal M."/>
            <person name="Petersen J."/>
        </authorList>
    </citation>
    <scope>NUCLEOTIDE SEQUENCE [LARGE SCALE GENOMIC DNA]</scope>
    <source>
        <strain evidence="13">PCC 7102</strain>
    </source>
</reference>
<dbReference type="Gene3D" id="1.10.287.130">
    <property type="match status" value="1"/>
</dbReference>
<reference evidence="13" key="1">
    <citation type="submission" date="2018-12" db="EMBL/GenBank/DDBJ databases">
        <authorList>
            <person name="Will S."/>
            <person name="Neumann-Schaal M."/>
            <person name="Henke P."/>
        </authorList>
    </citation>
    <scope>NUCLEOTIDE SEQUENCE</scope>
    <source>
        <strain evidence="13">PCC 7102</strain>
    </source>
</reference>
<dbReference type="PROSITE" id="PS50113">
    <property type="entry name" value="PAC"/>
    <property type="match status" value="1"/>
</dbReference>
<comment type="catalytic activity">
    <reaction evidence="1">
        <text>ATP + protein L-histidine = ADP + protein N-phospho-L-histidine.</text>
        <dbReference type="EC" id="2.7.13.3"/>
    </reaction>
</comment>
<dbReference type="InterPro" id="IPR035965">
    <property type="entry name" value="PAS-like_dom_sf"/>
</dbReference>
<feature type="domain" description="PAS" evidence="11">
    <location>
        <begin position="408"/>
        <end position="487"/>
    </location>
</feature>
<dbReference type="InterPro" id="IPR000700">
    <property type="entry name" value="PAS-assoc_C"/>
</dbReference>
<dbReference type="Pfam" id="PF00512">
    <property type="entry name" value="HisKA"/>
    <property type="match status" value="1"/>
</dbReference>
<dbReference type="CDD" id="cd00130">
    <property type="entry name" value="PAS"/>
    <property type="match status" value="1"/>
</dbReference>
<dbReference type="InterPro" id="IPR000014">
    <property type="entry name" value="PAS"/>
</dbReference>
<dbReference type="Gene3D" id="3.30.450.20">
    <property type="entry name" value="PAS domain"/>
    <property type="match status" value="3"/>
</dbReference>
<dbReference type="InterPro" id="IPR013656">
    <property type="entry name" value="PAS_4"/>
</dbReference>
<dbReference type="CDD" id="cd00082">
    <property type="entry name" value="HisKA"/>
    <property type="match status" value="1"/>
</dbReference>
<feature type="domain" description="PAS" evidence="11">
    <location>
        <begin position="289"/>
        <end position="358"/>
    </location>
</feature>
<dbReference type="Pfam" id="PF02518">
    <property type="entry name" value="HATPase_c"/>
    <property type="match status" value="1"/>
</dbReference>
<dbReference type="Gene3D" id="3.40.50.2300">
    <property type="match status" value="1"/>
</dbReference>
<keyword evidence="5" id="KW-0808">Transferase</keyword>
<dbReference type="SMART" id="SM00086">
    <property type="entry name" value="PAC"/>
    <property type="match status" value="1"/>
</dbReference>
<evidence type="ECO:0000259" key="12">
    <source>
        <dbReference type="PROSITE" id="PS50113"/>
    </source>
</evidence>
<proteinExistence type="inferred from homology"/>
<dbReference type="CDD" id="cd16922">
    <property type="entry name" value="HATPase_EvgS-ArcB-TorS-like"/>
    <property type="match status" value="1"/>
</dbReference>
<dbReference type="InterPro" id="IPR036890">
    <property type="entry name" value="HATPase_C_sf"/>
</dbReference>
<dbReference type="InterPro" id="IPR001610">
    <property type="entry name" value="PAC"/>
</dbReference>
<evidence type="ECO:0000313" key="13">
    <source>
        <dbReference type="EMBL" id="RUT06190.1"/>
    </source>
</evidence>
<dbReference type="Gene3D" id="3.30.565.10">
    <property type="entry name" value="Histidine kinase-like ATPase, C-terminal domain"/>
    <property type="match status" value="1"/>
</dbReference>
<evidence type="ECO:0000256" key="2">
    <source>
        <dbReference type="ARBA" id="ARBA00006402"/>
    </source>
</evidence>
<comment type="caution">
    <text evidence="13">The sequence shown here is derived from an EMBL/GenBank/DDBJ whole genome shotgun (WGS) entry which is preliminary data.</text>
</comment>
<feature type="domain" description="Response regulatory" evidence="10">
    <location>
        <begin position="8"/>
        <end position="133"/>
    </location>
</feature>
<dbReference type="SUPFAM" id="SSF52172">
    <property type="entry name" value="CheY-like"/>
    <property type="match status" value="1"/>
</dbReference>
<organism evidence="13 14">
    <name type="scientific">Dulcicalothrix desertica PCC 7102</name>
    <dbReference type="NCBI Taxonomy" id="232991"/>
    <lineage>
        <taxon>Bacteria</taxon>
        <taxon>Bacillati</taxon>
        <taxon>Cyanobacteriota</taxon>
        <taxon>Cyanophyceae</taxon>
        <taxon>Nostocales</taxon>
        <taxon>Calotrichaceae</taxon>
        <taxon>Dulcicalothrix</taxon>
    </lineage>
</organism>
<dbReference type="EMBL" id="RSCL01000007">
    <property type="protein sequence ID" value="RUT06190.1"/>
    <property type="molecule type" value="Genomic_DNA"/>
</dbReference>
<dbReference type="OrthoDB" id="567960at2"/>
<dbReference type="SMART" id="SM00091">
    <property type="entry name" value="PAS"/>
    <property type="match status" value="2"/>
</dbReference>
<feature type="domain" description="PAC" evidence="12">
    <location>
        <begin position="485"/>
        <end position="543"/>
    </location>
</feature>
<keyword evidence="5" id="KW-0418">Kinase</keyword>
<dbReference type="Pfam" id="PF08448">
    <property type="entry name" value="PAS_4"/>
    <property type="match status" value="2"/>
</dbReference>
<dbReference type="PROSITE" id="PS50112">
    <property type="entry name" value="PAS"/>
    <property type="match status" value="2"/>
</dbReference>
<evidence type="ECO:0000259" key="9">
    <source>
        <dbReference type="PROSITE" id="PS50109"/>
    </source>
</evidence>
<evidence type="ECO:0000256" key="4">
    <source>
        <dbReference type="ARBA" id="ARBA00022553"/>
    </source>
</evidence>
<keyword evidence="6" id="KW-0902">Two-component regulatory system</keyword>
<evidence type="ECO:0000259" key="10">
    <source>
        <dbReference type="PROSITE" id="PS50110"/>
    </source>
</evidence>
<evidence type="ECO:0000256" key="5">
    <source>
        <dbReference type="ARBA" id="ARBA00022777"/>
    </source>
</evidence>
<gene>
    <name evidence="13" type="ORF">DSM106972_033960</name>
</gene>
<dbReference type="InterPro" id="IPR003594">
    <property type="entry name" value="HATPase_dom"/>
</dbReference>
<dbReference type="SUPFAM" id="SSF55874">
    <property type="entry name" value="ATPase domain of HSP90 chaperone/DNA topoisomerase II/histidine kinase"/>
    <property type="match status" value="1"/>
</dbReference>
<keyword evidence="4" id="KW-0597">Phosphoprotein</keyword>
<comment type="caution">
    <text evidence="8">Lacks conserved residue(s) required for the propagation of feature annotation.</text>
</comment>
<evidence type="ECO:0000313" key="14">
    <source>
        <dbReference type="Proteomes" id="UP000271624"/>
    </source>
</evidence>
<evidence type="ECO:0000256" key="3">
    <source>
        <dbReference type="ARBA" id="ARBA00012438"/>
    </source>
</evidence>
<feature type="domain" description="Histidine kinase" evidence="9">
    <location>
        <begin position="568"/>
        <end position="786"/>
    </location>
</feature>
<dbReference type="Proteomes" id="UP000271624">
    <property type="component" value="Unassembled WGS sequence"/>
</dbReference>
<evidence type="ECO:0000256" key="7">
    <source>
        <dbReference type="ARBA" id="ARBA00074306"/>
    </source>
</evidence>
<evidence type="ECO:0000256" key="6">
    <source>
        <dbReference type="ARBA" id="ARBA00023012"/>
    </source>
</evidence>
<dbReference type="FunFam" id="3.30.565.10:FF:000010">
    <property type="entry name" value="Sensor histidine kinase RcsC"/>
    <property type="match status" value="1"/>
</dbReference>
<protein>
    <recommendedName>
        <fullName evidence="7">Circadian input-output histidine kinase CikA</fullName>
        <ecNumber evidence="3">2.7.13.3</ecNumber>
    </recommendedName>
</protein>
<dbReference type="SMART" id="SM00448">
    <property type="entry name" value="REC"/>
    <property type="match status" value="1"/>
</dbReference>
<evidence type="ECO:0000256" key="1">
    <source>
        <dbReference type="ARBA" id="ARBA00000085"/>
    </source>
</evidence>
<dbReference type="InterPro" id="IPR003661">
    <property type="entry name" value="HisK_dim/P_dom"/>
</dbReference>
<name>A0A433VJE0_9CYAN</name>
<dbReference type="InterPro" id="IPR004358">
    <property type="entry name" value="Sig_transdc_His_kin-like_C"/>
</dbReference>
<dbReference type="RefSeq" id="WP_127081852.1">
    <property type="nucleotide sequence ID" value="NZ_RSCL01000007.1"/>
</dbReference>
<accession>A0A433VJE0</accession>
<dbReference type="Pfam" id="PF00072">
    <property type="entry name" value="Response_reg"/>
    <property type="match status" value="1"/>
</dbReference>
<dbReference type="PROSITE" id="PS50109">
    <property type="entry name" value="HIS_KIN"/>
    <property type="match status" value="1"/>
</dbReference>
<sequence length="790" mass="88541">MLTQRHYTILIVDDSQDNQEMYRCYLTTDSDIAYTLLEAKSTKDALTLCRTMVTGSDRSTLDAILLKSNLSDGDGLEILTTLKAQLEESCPPVIIIDGDNIALAVKAIKEGAEDYLVHAQITPEQLQFAIKSAIENGERRRILHNEERTAELEATLQSYYDNAPMMMGVVELTENDIIHIYDNGATCRFFGTALNSTTGKLASELGVAPAVIQKWLGYYRESQERQKPVQFEYVHSDGSKNLRSLWVTVFPIEPVLFASPRFCYVAEDITERKLTEEDLLQSKAQLQQQLAEIELIYQSAPIGLNIIDTDLRFVRINERLAEINGFSVEEHIGRTVRELLPHIASETEPLLRRVLAGESLLNVEIVGETPAQPGVQRTWLEHFLPLKIGDNIIGINTVCEEITTRKQHEAELRHLLQKLNFHVENSPLAVIEWDSNLRVMRWSKEAERIFGWQASEIMGKGLDEWNLVFKEDAGRVANMVMRLINGLEPRVVMHNRNYAKDGTVIDCEWYNSALIDESGKLVSVLSLVLNVSERVRLLSDRERALQQEQVAREQAERANRVKDEFLAILSHELRTPLNPILGWIRLLKGGKLSPVKVTEAVGIIERNAKLQVNLIEDLLDVSRILRGKLTLNVSTVNLESIIEAAIETVRLAAQTKAIQIQTILEPNIGQVLGDSTRLQQIVWNLLSNAVKFTPQGGQVELRLLSVNSYAQISVTDTGKGINSTFLPHIFEHFRQEDTSITREFGGLGLGLAIVSKLVELHGGTIEANSPGLGQGATFIVKLPLITSNSE</sequence>
<dbReference type="PROSITE" id="PS50110">
    <property type="entry name" value="RESPONSE_REGULATORY"/>
    <property type="match status" value="1"/>
</dbReference>
<dbReference type="InterPro" id="IPR005467">
    <property type="entry name" value="His_kinase_dom"/>
</dbReference>
<dbReference type="InterPro" id="IPR001789">
    <property type="entry name" value="Sig_transdc_resp-reg_receiver"/>
</dbReference>
<dbReference type="AlphaFoldDB" id="A0A433VJE0"/>
<dbReference type="GO" id="GO:0000155">
    <property type="term" value="F:phosphorelay sensor kinase activity"/>
    <property type="evidence" value="ECO:0007669"/>
    <property type="project" value="InterPro"/>
</dbReference>
<evidence type="ECO:0000256" key="8">
    <source>
        <dbReference type="PROSITE-ProRule" id="PRU00169"/>
    </source>
</evidence>